<dbReference type="AlphaFoldDB" id="A0A0A0HY04"/>
<gene>
    <name evidence="2" type="ORF">Z968_12180</name>
</gene>
<dbReference type="EMBL" id="JENJ01000086">
    <property type="protein sequence ID" value="KGM94104.1"/>
    <property type="molecule type" value="Genomic_DNA"/>
</dbReference>
<feature type="transmembrane region" description="Helical" evidence="1">
    <location>
        <begin position="7"/>
        <end position="25"/>
    </location>
</feature>
<dbReference type="RefSeq" id="WP_039256264.1">
    <property type="nucleotide sequence ID" value="NZ_JENJ01000086.1"/>
</dbReference>
<evidence type="ECO:0000256" key="1">
    <source>
        <dbReference type="SAM" id="Phobius"/>
    </source>
</evidence>
<evidence type="ECO:0000313" key="2">
    <source>
        <dbReference type="EMBL" id="KGM94104.1"/>
    </source>
</evidence>
<keyword evidence="1" id="KW-0812">Transmembrane</keyword>
<dbReference type="Proteomes" id="UP000030012">
    <property type="component" value="Unassembled WGS sequence"/>
</dbReference>
<keyword evidence="1" id="KW-1133">Transmembrane helix</keyword>
<proteinExistence type="predicted"/>
<dbReference type="OrthoDB" id="1758063at2"/>
<reference evidence="2 3" key="1">
    <citation type="submission" date="2014-01" db="EMBL/GenBank/DDBJ databases">
        <title>Plasmidome dynamics in the species complex Clostridium novyi sensu lato converts strains of independent lineages into distinctly different pathogens.</title>
        <authorList>
            <person name="Skarin H."/>
            <person name="Segerman B."/>
        </authorList>
    </citation>
    <scope>NUCLEOTIDE SEQUENCE [LARGE SCALE GENOMIC DNA]</scope>
    <source>
        <strain evidence="2 3">4552</strain>
    </source>
</reference>
<accession>A0A0A0HY04</accession>
<evidence type="ECO:0000313" key="3">
    <source>
        <dbReference type="Proteomes" id="UP000030012"/>
    </source>
</evidence>
<name>A0A0A0HY04_CLONO</name>
<organism evidence="2 3">
    <name type="scientific">Clostridium novyi A str. 4552</name>
    <dbReference type="NCBI Taxonomy" id="1444289"/>
    <lineage>
        <taxon>Bacteria</taxon>
        <taxon>Bacillati</taxon>
        <taxon>Bacillota</taxon>
        <taxon>Clostridia</taxon>
        <taxon>Eubacteriales</taxon>
        <taxon>Clostridiaceae</taxon>
        <taxon>Clostridium</taxon>
    </lineage>
</organism>
<comment type="caution">
    <text evidence="2">The sequence shown here is derived from an EMBL/GenBank/DDBJ whole genome shotgun (WGS) entry which is preliminary data.</text>
</comment>
<sequence length="75" mass="8604">MKKIISIFLFIISIASLLISIKLFWNMGIFVDEYNLTPNIVNGGQFWSSMDWLRLLLLAIMSVLSIVNISLNKNK</sequence>
<feature type="transmembrane region" description="Helical" evidence="1">
    <location>
        <begin position="52"/>
        <end position="71"/>
    </location>
</feature>
<protein>
    <submittedName>
        <fullName evidence="2">Uncharacterized protein</fullName>
    </submittedName>
</protein>
<keyword evidence="1" id="KW-0472">Membrane</keyword>